<reference evidence="2" key="1">
    <citation type="submission" date="2022-05" db="EMBL/GenBank/DDBJ databases">
        <title>Expanded diversity of anoxic marine methylotrophy in a Black Sea sulfate reducing microorganism.</title>
        <authorList>
            <person name="Fischer P.Q."/>
            <person name="Stams A.J.M."/>
            <person name="Villanueva L."/>
            <person name="Sousa D.Z."/>
        </authorList>
    </citation>
    <scope>NUCLEOTIDE SEQUENCE</scope>
    <source>
        <strain evidence="2">P130</strain>
    </source>
</reference>
<proteinExistence type="predicted"/>
<keyword evidence="1" id="KW-1133">Transmembrane helix</keyword>
<keyword evidence="3" id="KW-1185">Reference proteome</keyword>
<evidence type="ECO:0000313" key="3">
    <source>
        <dbReference type="Proteomes" id="UP001176021"/>
    </source>
</evidence>
<gene>
    <name evidence="2" type="ORF">M8H41_24660</name>
</gene>
<evidence type="ECO:0000313" key="2">
    <source>
        <dbReference type="EMBL" id="MDO0825993.1"/>
    </source>
</evidence>
<sequence>MRKKRKILPKMMIVFMIFNLVFSVTLAPFTVLWGPFEATKTLAVGSILTSKIWRLQVNG</sequence>
<protein>
    <submittedName>
        <fullName evidence="2">Uncharacterized protein</fullName>
    </submittedName>
</protein>
<organism evidence="2 3">
    <name type="scientific">Desulfosporosinus nitroreducens</name>
    <dbReference type="NCBI Taxonomy" id="2018668"/>
    <lineage>
        <taxon>Bacteria</taxon>
        <taxon>Bacillati</taxon>
        <taxon>Bacillota</taxon>
        <taxon>Clostridia</taxon>
        <taxon>Eubacteriales</taxon>
        <taxon>Desulfitobacteriaceae</taxon>
        <taxon>Desulfosporosinus</taxon>
    </lineage>
</organism>
<comment type="caution">
    <text evidence="2">The sequence shown here is derived from an EMBL/GenBank/DDBJ whole genome shotgun (WGS) entry which is preliminary data.</text>
</comment>
<dbReference type="EMBL" id="JAMJEV010000040">
    <property type="protein sequence ID" value="MDO0825993.1"/>
    <property type="molecule type" value="Genomic_DNA"/>
</dbReference>
<feature type="transmembrane region" description="Helical" evidence="1">
    <location>
        <begin position="12"/>
        <end position="33"/>
    </location>
</feature>
<dbReference type="Proteomes" id="UP001176021">
    <property type="component" value="Unassembled WGS sequence"/>
</dbReference>
<accession>A0ABT8R125</accession>
<name>A0ABT8R125_9FIRM</name>
<keyword evidence="1" id="KW-0472">Membrane</keyword>
<dbReference type="RefSeq" id="WP_302050349.1">
    <property type="nucleotide sequence ID" value="NZ_JAMJEV010000040.1"/>
</dbReference>
<evidence type="ECO:0000256" key="1">
    <source>
        <dbReference type="SAM" id="Phobius"/>
    </source>
</evidence>
<keyword evidence="1" id="KW-0812">Transmembrane</keyword>